<name>A0A074Y192_AURSE</name>
<gene>
    <name evidence="3" type="ORF">AUEXF2481DRAFT_8432</name>
</gene>
<proteinExistence type="predicted"/>
<keyword evidence="2" id="KW-0472">Membrane</keyword>
<keyword evidence="2" id="KW-0812">Transmembrane</keyword>
<sequence>MPAAQKAAVAIVQVVGVYVPMLAGSVILEQKVIKEKVEMETKWLIDHNKNGKPKPLAANELPSAPKSG</sequence>
<feature type="transmembrane region" description="Helical" evidence="2">
    <location>
        <begin position="6"/>
        <end position="28"/>
    </location>
</feature>
<reference evidence="3 4" key="1">
    <citation type="journal article" date="2014" name="BMC Genomics">
        <title>Genome sequencing of four Aureobasidium pullulans varieties: biotechnological potential, stress tolerance, and description of new species.</title>
        <authorList>
            <person name="Gostin Ar C."/>
            <person name="Ohm R.A."/>
            <person name="Kogej T."/>
            <person name="Sonjak S."/>
            <person name="Turk M."/>
            <person name="Zajc J."/>
            <person name="Zalar P."/>
            <person name="Grube M."/>
            <person name="Sun H."/>
            <person name="Han J."/>
            <person name="Sharma A."/>
            <person name="Chiniquy J."/>
            <person name="Ngan C.Y."/>
            <person name="Lipzen A."/>
            <person name="Barry K."/>
            <person name="Grigoriev I.V."/>
            <person name="Gunde-Cimerman N."/>
        </authorList>
    </citation>
    <scope>NUCLEOTIDE SEQUENCE [LARGE SCALE GENOMIC DNA]</scope>
    <source>
        <strain evidence="3 4">EXF-2481</strain>
    </source>
</reference>
<keyword evidence="2" id="KW-1133">Transmembrane helix</keyword>
<dbReference type="AlphaFoldDB" id="A0A074Y192"/>
<protein>
    <submittedName>
        <fullName evidence="3">Uncharacterized protein</fullName>
    </submittedName>
</protein>
<organism evidence="3 4">
    <name type="scientific">Aureobasidium subglaciale (strain EXF-2481)</name>
    <name type="common">Aureobasidium pullulans var. subglaciale</name>
    <dbReference type="NCBI Taxonomy" id="1043005"/>
    <lineage>
        <taxon>Eukaryota</taxon>
        <taxon>Fungi</taxon>
        <taxon>Dikarya</taxon>
        <taxon>Ascomycota</taxon>
        <taxon>Pezizomycotina</taxon>
        <taxon>Dothideomycetes</taxon>
        <taxon>Dothideomycetidae</taxon>
        <taxon>Dothideales</taxon>
        <taxon>Saccotheciaceae</taxon>
        <taxon>Aureobasidium</taxon>
    </lineage>
</organism>
<dbReference type="Proteomes" id="UP000030641">
    <property type="component" value="Unassembled WGS sequence"/>
</dbReference>
<dbReference type="EMBL" id="KL584777">
    <property type="protein sequence ID" value="KEQ91563.1"/>
    <property type="molecule type" value="Genomic_DNA"/>
</dbReference>
<dbReference type="InParanoid" id="A0A074Y192"/>
<evidence type="ECO:0000256" key="2">
    <source>
        <dbReference type="SAM" id="Phobius"/>
    </source>
</evidence>
<dbReference type="GeneID" id="25371807"/>
<accession>A0A074Y192</accession>
<dbReference type="HOGENOM" id="CLU_2793581_0_0_1"/>
<evidence type="ECO:0000313" key="4">
    <source>
        <dbReference type="Proteomes" id="UP000030641"/>
    </source>
</evidence>
<evidence type="ECO:0000256" key="1">
    <source>
        <dbReference type="SAM" id="MobiDB-lite"/>
    </source>
</evidence>
<feature type="region of interest" description="Disordered" evidence="1">
    <location>
        <begin position="46"/>
        <end position="68"/>
    </location>
</feature>
<keyword evidence="4" id="KW-1185">Reference proteome</keyword>
<evidence type="ECO:0000313" key="3">
    <source>
        <dbReference type="EMBL" id="KEQ91563.1"/>
    </source>
</evidence>
<dbReference type="RefSeq" id="XP_013340007.1">
    <property type="nucleotide sequence ID" value="XM_013484553.1"/>
</dbReference>
<dbReference type="OrthoDB" id="3924127at2759"/>